<feature type="domain" description="Methyltransferase type 11" evidence="1">
    <location>
        <begin position="52"/>
        <end position="145"/>
    </location>
</feature>
<gene>
    <name evidence="2" type="ORF">RWD45_20060</name>
</gene>
<dbReference type="RefSeq" id="WP_320381298.1">
    <property type="nucleotide sequence ID" value="NZ_JAWDIQ010000003.1"/>
</dbReference>
<dbReference type="PANTHER" id="PTHR43861">
    <property type="entry name" value="TRANS-ACONITATE 2-METHYLTRANSFERASE-RELATED"/>
    <property type="match status" value="1"/>
</dbReference>
<dbReference type="CDD" id="cd02440">
    <property type="entry name" value="AdoMet_MTases"/>
    <property type="match status" value="1"/>
</dbReference>
<keyword evidence="2" id="KW-0489">Methyltransferase</keyword>
<dbReference type="GO" id="GO:0032259">
    <property type="term" value="P:methylation"/>
    <property type="evidence" value="ECO:0007669"/>
    <property type="project" value="UniProtKB-KW"/>
</dbReference>
<sequence>MSSFKWEEAAEMQWNKRAASWTKRSATMWDKGSRKDIIPFIQRYLEKDACLLDIGCGDGYGTYRLHEVGYRTIGMDISSEMISFAKQKATDNTVLFKQGNILDMEESEMTYDSVLAINVMEWTESPLLALQEVWRVLKSNGLFFVGILGPTAGPRVNSYPRLYGEKTICHTIMPWEFMQLAKENSFTYVDGFGVYKKGIIEADMSSCPYH</sequence>
<comment type="caution">
    <text evidence="2">The sequence shown here is derived from an EMBL/GenBank/DDBJ whole genome shotgun (WGS) entry which is preliminary data.</text>
</comment>
<dbReference type="EMBL" id="JAWDIQ010000003">
    <property type="protein sequence ID" value="MDY0410418.1"/>
    <property type="molecule type" value="Genomic_DNA"/>
</dbReference>
<protein>
    <submittedName>
        <fullName evidence="2">Class I SAM-dependent methyltransferase</fullName>
    </submittedName>
</protein>
<keyword evidence="3" id="KW-1185">Reference proteome</keyword>
<dbReference type="InterPro" id="IPR013216">
    <property type="entry name" value="Methyltransf_11"/>
</dbReference>
<dbReference type="Proteomes" id="UP001275315">
    <property type="component" value="Unassembled WGS sequence"/>
</dbReference>
<organism evidence="2 3">
    <name type="scientific">Paracerasibacillus soli</name>
    <dbReference type="NCBI Taxonomy" id="480284"/>
    <lineage>
        <taxon>Bacteria</taxon>
        <taxon>Bacillati</taxon>
        <taxon>Bacillota</taxon>
        <taxon>Bacilli</taxon>
        <taxon>Bacillales</taxon>
        <taxon>Bacillaceae</taxon>
        <taxon>Paracerasibacillus</taxon>
    </lineage>
</organism>
<evidence type="ECO:0000259" key="1">
    <source>
        <dbReference type="Pfam" id="PF08241"/>
    </source>
</evidence>
<dbReference type="GO" id="GO:0008168">
    <property type="term" value="F:methyltransferase activity"/>
    <property type="evidence" value="ECO:0007669"/>
    <property type="project" value="UniProtKB-KW"/>
</dbReference>
<name>A0ABU5CVL2_9BACI</name>
<dbReference type="PANTHER" id="PTHR43861:SF1">
    <property type="entry name" value="TRANS-ACONITATE 2-METHYLTRANSFERASE"/>
    <property type="match status" value="1"/>
</dbReference>
<dbReference type="InterPro" id="IPR029063">
    <property type="entry name" value="SAM-dependent_MTases_sf"/>
</dbReference>
<dbReference type="Gene3D" id="3.40.50.150">
    <property type="entry name" value="Vaccinia Virus protein VP39"/>
    <property type="match status" value="1"/>
</dbReference>
<reference evidence="2 3" key="1">
    <citation type="submission" date="2023-10" db="EMBL/GenBank/DDBJ databases">
        <title>Virgibacillus soli CC-YMP-6 genome.</title>
        <authorList>
            <person name="Miliotis G."/>
            <person name="Sengupta P."/>
            <person name="Hameed A."/>
            <person name="Chuvochina M."/>
            <person name="Mcdonagh F."/>
            <person name="Simpson A.C."/>
            <person name="Singh N.K."/>
            <person name="Rekha P.D."/>
            <person name="Raman K."/>
            <person name="Hugenholtz P."/>
            <person name="Venkateswaran K."/>
        </authorList>
    </citation>
    <scope>NUCLEOTIDE SEQUENCE [LARGE SCALE GENOMIC DNA]</scope>
    <source>
        <strain evidence="2 3">CC-YMP-6</strain>
    </source>
</reference>
<proteinExistence type="predicted"/>
<dbReference type="SUPFAM" id="SSF53335">
    <property type="entry name" value="S-adenosyl-L-methionine-dependent methyltransferases"/>
    <property type="match status" value="1"/>
</dbReference>
<evidence type="ECO:0000313" key="3">
    <source>
        <dbReference type="Proteomes" id="UP001275315"/>
    </source>
</evidence>
<accession>A0ABU5CVL2</accession>
<keyword evidence="2" id="KW-0808">Transferase</keyword>
<dbReference type="Pfam" id="PF08241">
    <property type="entry name" value="Methyltransf_11"/>
    <property type="match status" value="1"/>
</dbReference>
<evidence type="ECO:0000313" key="2">
    <source>
        <dbReference type="EMBL" id="MDY0410418.1"/>
    </source>
</evidence>